<evidence type="ECO:0000256" key="1">
    <source>
        <dbReference type="ARBA" id="ARBA00009981"/>
    </source>
</evidence>
<dbReference type="Gene3D" id="3.40.1620.10">
    <property type="entry name" value="YefM-like domain"/>
    <property type="match status" value="1"/>
</dbReference>
<dbReference type="Proteomes" id="UP001595836">
    <property type="component" value="Unassembled WGS sequence"/>
</dbReference>
<comment type="function">
    <text evidence="2">Antitoxin component of a type II toxin-antitoxin (TA) system.</text>
</comment>
<evidence type="ECO:0000313" key="4">
    <source>
        <dbReference type="Proteomes" id="UP001595836"/>
    </source>
</evidence>
<evidence type="ECO:0000256" key="2">
    <source>
        <dbReference type="RuleBase" id="RU362080"/>
    </source>
</evidence>
<sequence length="76" mass="8230">MASVNIHEAKTHLSKLLERVEAGETITIARAGKPVADLVPHHRMDIVWGALKGRIAYEDADLIGPDEQIIASFDGA</sequence>
<gene>
    <name evidence="3" type="ORF">ACFO7U_08740</name>
</gene>
<comment type="caution">
    <text evidence="3">The sequence shown here is derived from an EMBL/GenBank/DDBJ whole genome shotgun (WGS) entry which is preliminary data.</text>
</comment>
<proteinExistence type="inferred from homology"/>
<dbReference type="InterPro" id="IPR036165">
    <property type="entry name" value="YefM-like_sf"/>
</dbReference>
<organism evidence="3 4">
    <name type="scientific">Dietzia aurantiaca</name>
    <dbReference type="NCBI Taxonomy" id="983873"/>
    <lineage>
        <taxon>Bacteria</taxon>
        <taxon>Bacillati</taxon>
        <taxon>Actinomycetota</taxon>
        <taxon>Actinomycetes</taxon>
        <taxon>Mycobacteriales</taxon>
        <taxon>Dietziaceae</taxon>
        <taxon>Dietzia</taxon>
    </lineage>
</organism>
<keyword evidence="4" id="KW-1185">Reference proteome</keyword>
<comment type="similarity">
    <text evidence="1 2">Belongs to the phD/YefM antitoxin family.</text>
</comment>
<name>A0ABV9PPY1_9ACTN</name>
<dbReference type="SUPFAM" id="SSF143120">
    <property type="entry name" value="YefM-like"/>
    <property type="match status" value="1"/>
</dbReference>
<reference evidence="4" key="1">
    <citation type="journal article" date="2019" name="Int. J. Syst. Evol. Microbiol.">
        <title>The Global Catalogue of Microorganisms (GCM) 10K type strain sequencing project: providing services to taxonomists for standard genome sequencing and annotation.</title>
        <authorList>
            <consortium name="The Broad Institute Genomics Platform"/>
            <consortium name="The Broad Institute Genome Sequencing Center for Infectious Disease"/>
            <person name="Wu L."/>
            <person name="Ma J."/>
        </authorList>
    </citation>
    <scope>NUCLEOTIDE SEQUENCE [LARGE SCALE GENOMIC DNA]</scope>
    <source>
        <strain evidence="4">JCM 11882</strain>
    </source>
</reference>
<dbReference type="InterPro" id="IPR051416">
    <property type="entry name" value="phD-YefM_TA_antitoxins"/>
</dbReference>
<evidence type="ECO:0000313" key="3">
    <source>
        <dbReference type="EMBL" id="MFC4754867.1"/>
    </source>
</evidence>
<dbReference type="NCBIfam" id="TIGR01552">
    <property type="entry name" value="phd_fam"/>
    <property type="match status" value="1"/>
</dbReference>
<accession>A0ABV9PPY1</accession>
<dbReference type="EMBL" id="JBHSHP010000021">
    <property type="protein sequence ID" value="MFC4754867.1"/>
    <property type="molecule type" value="Genomic_DNA"/>
</dbReference>
<dbReference type="RefSeq" id="WP_344993593.1">
    <property type="nucleotide sequence ID" value="NZ_BAABCD010000022.1"/>
</dbReference>
<dbReference type="Pfam" id="PF02604">
    <property type="entry name" value="PhdYeFM_antitox"/>
    <property type="match status" value="1"/>
</dbReference>
<dbReference type="InterPro" id="IPR006442">
    <property type="entry name" value="Antitoxin_Phd/YefM"/>
</dbReference>
<dbReference type="PANTHER" id="PTHR35377">
    <property type="entry name" value="ANTITOXIN VAPB49-RELATED-RELATED"/>
    <property type="match status" value="1"/>
</dbReference>
<protein>
    <recommendedName>
        <fullName evidence="2">Antitoxin</fullName>
    </recommendedName>
</protein>